<evidence type="ECO:0000313" key="2">
    <source>
        <dbReference type="Proteomes" id="UP000054018"/>
    </source>
</evidence>
<accession>A0A0C9Z8W2</accession>
<organism evidence="1 2">
    <name type="scientific">Pisolithus microcarpus 441</name>
    <dbReference type="NCBI Taxonomy" id="765257"/>
    <lineage>
        <taxon>Eukaryota</taxon>
        <taxon>Fungi</taxon>
        <taxon>Dikarya</taxon>
        <taxon>Basidiomycota</taxon>
        <taxon>Agaricomycotina</taxon>
        <taxon>Agaricomycetes</taxon>
        <taxon>Agaricomycetidae</taxon>
        <taxon>Boletales</taxon>
        <taxon>Sclerodermatineae</taxon>
        <taxon>Pisolithaceae</taxon>
        <taxon>Pisolithus</taxon>
    </lineage>
</organism>
<gene>
    <name evidence="1" type="ORF">PISMIDRAFT_501103</name>
</gene>
<evidence type="ECO:0000313" key="1">
    <source>
        <dbReference type="EMBL" id="KIK22444.1"/>
    </source>
</evidence>
<reference evidence="2" key="2">
    <citation type="submission" date="2015-01" db="EMBL/GenBank/DDBJ databases">
        <title>Evolutionary Origins and Diversification of the Mycorrhizal Mutualists.</title>
        <authorList>
            <consortium name="DOE Joint Genome Institute"/>
            <consortium name="Mycorrhizal Genomics Consortium"/>
            <person name="Kohler A."/>
            <person name="Kuo A."/>
            <person name="Nagy L.G."/>
            <person name="Floudas D."/>
            <person name="Copeland A."/>
            <person name="Barry K.W."/>
            <person name="Cichocki N."/>
            <person name="Veneault-Fourrey C."/>
            <person name="LaButti K."/>
            <person name="Lindquist E.A."/>
            <person name="Lipzen A."/>
            <person name="Lundell T."/>
            <person name="Morin E."/>
            <person name="Murat C."/>
            <person name="Riley R."/>
            <person name="Ohm R."/>
            <person name="Sun H."/>
            <person name="Tunlid A."/>
            <person name="Henrissat B."/>
            <person name="Grigoriev I.V."/>
            <person name="Hibbett D.S."/>
            <person name="Martin F."/>
        </authorList>
    </citation>
    <scope>NUCLEOTIDE SEQUENCE [LARGE SCALE GENOMIC DNA]</scope>
    <source>
        <strain evidence="2">441</strain>
    </source>
</reference>
<dbReference type="Proteomes" id="UP000054018">
    <property type="component" value="Unassembled WGS sequence"/>
</dbReference>
<reference evidence="1 2" key="1">
    <citation type="submission" date="2014-04" db="EMBL/GenBank/DDBJ databases">
        <authorList>
            <consortium name="DOE Joint Genome Institute"/>
            <person name="Kuo A."/>
            <person name="Kohler A."/>
            <person name="Costa M.D."/>
            <person name="Nagy L.G."/>
            <person name="Floudas D."/>
            <person name="Copeland A."/>
            <person name="Barry K.W."/>
            <person name="Cichocki N."/>
            <person name="Veneault-Fourrey C."/>
            <person name="LaButti K."/>
            <person name="Lindquist E.A."/>
            <person name="Lipzen A."/>
            <person name="Lundell T."/>
            <person name="Morin E."/>
            <person name="Murat C."/>
            <person name="Sun H."/>
            <person name="Tunlid A."/>
            <person name="Henrissat B."/>
            <person name="Grigoriev I.V."/>
            <person name="Hibbett D.S."/>
            <person name="Martin F."/>
            <person name="Nordberg H.P."/>
            <person name="Cantor M.N."/>
            <person name="Hua S.X."/>
        </authorList>
    </citation>
    <scope>NUCLEOTIDE SEQUENCE [LARGE SCALE GENOMIC DNA]</scope>
    <source>
        <strain evidence="1 2">441</strain>
    </source>
</reference>
<sequence>MVVIHFGYDDEDNERRRWWHVGVQVARSPHSGISFNSDDKIMLQPSNATTGLTGSMCKPACPK</sequence>
<dbReference type="EMBL" id="KN833739">
    <property type="protein sequence ID" value="KIK22444.1"/>
    <property type="molecule type" value="Genomic_DNA"/>
</dbReference>
<name>A0A0C9Z8W2_9AGAM</name>
<keyword evidence="2" id="KW-1185">Reference proteome</keyword>
<dbReference type="HOGENOM" id="CLU_2886721_0_0_1"/>
<proteinExistence type="predicted"/>
<protein>
    <submittedName>
        <fullName evidence="1">Uncharacterized protein</fullName>
    </submittedName>
</protein>
<dbReference type="AlphaFoldDB" id="A0A0C9Z8W2"/>